<organism evidence="1 2">
    <name type="scientific">Neofusicoccum ribis</name>
    <dbReference type="NCBI Taxonomy" id="45134"/>
    <lineage>
        <taxon>Eukaryota</taxon>
        <taxon>Fungi</taxon>
        <taxon>Dikarya</taxon>
        <taxon>Ascomycota</taxon>
        <taxon>Pezizomycotina</taxon>
        <taxon>Dothideomycetes</taxon>
        <taxon>Dothideomycetes incertae sedis</taxon>
        <taxon>Botryosphaeriales</taxon>
        <taxon>Botryosphaeriaceae</taxon>
        <taxon>Neofusicoccum</taxon>
    </lineage>
</organism>
<evidence type="ECO:0000313" key="1">
    <source>
        <dbReference type="EMBL" id="KAL1618270.1"/>
    </source>
</evidence>
<sequence length="100" mass="11157">VLGTTLEEADAISALQCGSLTQRLTNSCEAIFDEISSLVEELQPYVNLPGETAPKLAARVKWAFQKSRIVYLRASLESYKNTLNLTLSTLDLARRVTKRR</sequence>
<accession>A0ABR3SEB8</accession>
<gene>
    <name evidence="1" type="ORF">SLS56_010600</name>
</gene>
<protein>
    <submittedName>
        <fullName evidence="1">Uncharacterized protein</fullName>
    </submittedName>
</protein>
<feature type="non-terminal residue" evidence="1">
    <location>
        <position position="1"/>
    </location>
</feature>
<dbReference type="Proteomes" id="UP001521116">
    <property type="component" value="Unassembled WGS sequence"/>
</dbReference>
<evidence type="ECO:0000313" key="2">
    <source>
        <dbReference type="Proteomes" id="UP001521116"/>
    </source>
</evidence>
<name>A0ABR3SEB8_9PEZI</name>
<proteinExistence type="predicted"/>
<comment type="caution">
    <text evidence="1">The sequence shown here is derived from an EMBL/GenBank/DDBJ whole genome shotgun (WGS) entry which is preliminary data.</text>
</comment>
<dbReference type="EMBL" id="JAJVDC020000211">
    <property type="protein sequence ID" value="KAL1618270.1"/>
    <property type="molecule type" value="Genomic_DNA"/>
</dbReference>
<keyword evidence="2" id="KW-1185">Reference proteome</keyword>
<reference evidence="1 2" key="1">
    <citation type="submission" date="2024-02" db="EMBL/GenBank/DDBJ databases">
        <title>De novo assembly and annotation of 12 fungi associated with fruit tree decline syndrome in Ontario, Canada.</title>
        <authorList>
            <person name="Sulman M."/>
            <person name="Ellouze W."/>
            <person name="Ilyukhin E."/>
        </authorList>
    </citation>
    <scope>NUCLEOTIDE SEQUENCE [LARGE SCALE GENOMIC DNA]</scope>
    <source>
        <strain evidence="1 2">M1-105</strain>
    </source>
</reference>